<dbReference type="InterPro" id="IPR009799">
    <property type="entry name" value="EthD_dom"/>
</dbReference>
<reference evidence="3 4" key="1">
    <citation type="submission" date="2024-02" db="EMBL/GenBank/DDBJ databases">
        <title>De novo assembly and annotation of 12 fungi associated with fruit tree decline syndrome in Ontario, Canada.</title>
        <authorList>
            <person name="Sulman M."/>
            <person name="Ellouze W."/>
            <person name="Ilyukhin E."/>
        </authorList>
    </citation>
    <scope>NUCLEOTIDE SEQUENCE [LARGE SCALE GENOMIC DNA]</scope>
    <source>
        <strain evidence="3 4">M11/M66-122</strain>
    </source>
</reference>
<protein>
    <recommendedName>
        <fullName evidence="2">EthD domain-containing protein</fullName>
    </recommendedName>
</protein>
<dbReference type="Gene3D" id="3.30.70.100">
    <property type="match status" value="1"/>
</dbReference>
<gene>
    <name evidence="3" type="ORF">SLS62_010708</name>
</gene>
<dbReference type="InterPro" id="IPR011008">
    <property type="entry name" value="Dimeric_a/b-barrel"/>
</dbReference>
<accession>A0AAN9YGF8</accession>
<comment type="similarity">
    <text evidence="1">Belongs to the tpcK family.</text>
</comment>
<dbReference type="GO" id="GO:0016491">
    <property type="term" value="F:oxidoreductase activity"/>
    <property type="evidence" value="ECO:0007669"/>
    <property type="project" value="InterPro"/>
</dbReference>
<evidence type="ECO:0000313" key="3">
    <source>
        <dbReference type="EMBL" id="KAK7743076.1"/>
    </source>
</evidence>
<comment type="caution">
    <text evidence="3">The sequence shown here is derived from an EMBL/GenBank/DDBJ whole genome shotgun (WGS) entry which is preliminary data.</text>
</comment>
<feature type="domain" description="EthD" evidence="2">
    <location>
        <begin position="13"/>
        <end position="114"/>
    </location>
</feature>
<evidence type="ECO:0000313" key="4">
    <source>
        <dbReference type="Proteomes" id="UP001320420"/>
    </source>
</evidence>
<sequence length="133" mass="15146">MTYNVLVIGHRLPHVTPAAFQHYYDKKHIPLVQALTGARFPLTHTRRYVQRTRTGADEYSATVFAGSQADVDYDVLAEMAFESEDAFRAFVAILREEENARAIEEDEKHFFDRSRVRTVLLGETDVTVREGGA</sequence>
<name>A0AAN9YGF8_9PEZI</name>
<dbReference type="AlphaFoldDB" id="A0AAN9YGF8"/>
<dbReference type="SUPFAM" id="SSF54909">
    <property type="entry name" value="Dimeric alpha+beta barrel"/>
    <property type="match status" value="1"/>
</dbReference>
<evidence type="ECO:0000259" key="2">
    <source>
        <dbReference type="Pfam" id="PF07110"/>
    </source>
</evidence>
<dbReference type="NCBIfam" id="TIGR02118">
    <property type="entry name" value="EthD family reductase"/>
    <property type="match status" value="1"/>
</dbReference>
<dbReference type="EMBL" id="JAKJXP020000141">
    <property type="protein sequence ID" value="KAK7743076.1"/>
    <property type="molecule type" value="Genomic_DNA"/>
</dbReference>
<dbReference type="Pfam" id="PF07110">
    <property type="entry name" value="EthD"/>
    <property type="match status" value="1"/>
</dbReference>
<evidence type="ECO:0000256" key="1">
    <source>
        <dbReference type="ARBA" id="ARBA00005986"/>
    </source>
</evidence>
<keyword evidence="4" id="KW-1185">Reference proteome</keyword>
<proteinExistence type="inferred from homology"/>
<organism evidence="3 4">
    <name type="scientific">Diatrype stigma</name>
    <dbReference type="NCBI Taxonomy" id="117547"/>
    <lineage>
        <taxon>Eukaryota</taxon>
        <taxon>Fungi</taxon>
        <taxon>Dikarya</taxon>
        <taxon>Ascomycota</taxon>
        <taxon>Pezizomycotina</taxon>
        <taxon>Sordariomycetes</taxon>
        <taxon>Xylariomycetidae</taxon>
        <taxon>Xylariales</taxon>
        <taxon>Diatrypaceae</taxon>
        <taxon>Diatrype</taxon>
    </lineage>
</organism>
<dbReference type="Proteomes" id="UP001320420">
    <property type="component" value="Unassembled WGS sequence"/>
</dbReference>